<evidence type="ECO:0000313" key="10">
    <source>
        <dbReference type="Proteomes" id="UP000006906"/>
    </source>
</evidence>
<feature type="domain" description="Protein kinase" evidence="8">
    <location>
        <begin position="141"/>
        <end position="560"/>
    </location>
</feature>
<evidence type="ECO:0000256" key="4">
    <source>
        <dbReference type="ARBA" id="ARBA00022777"/>
    </source>
</evidence>
<gene>
    <name evidence="9" type="ORF">CHLRE_02g104450v5</name>
</gene>
<dbReference type="SUPFAM" id="SSF56112">
    <property type="entry name" value="Protein kinase-like (PK-like)"/>
    <property type="match status" value="1"/>
</dbReference>
<dbReference type="PROSITE" id="PS00107">
    <property type="entry name" value="PROTEIN_KINASE_ATP"/>
    <property type="match status" value="1"/>
</dbReference>
<evidence type="ECO:0000256" key="2">
    <source>
        <dbReference type="ARBA" id="ARBA00022679"/>
    </source>
</evidence>
<dbReference type="Pfam" id="PF07714">
    <property type="entry name" value="PK_Tyr_Ser-Thr"/>
    <property type="match status" value="2"/>
</dbReference>
<dbReference type="InterPro" id="IPR011009">
    <property type="entry name" value="Kinase-like_dom_sf"/>
</dbReference>
<protein>
    <recommendedName>
        <fullName evidence="8">Protein kinase domain-containing protein</fullName>
    </recommendedName>
</protein>
<dbReference type="GO" id="GO:0007165">
    <property type="term" value="P:signal transduction"/>
    <property type="evidence" value="ECO:0000318"/>
    <property type="project" value="GO_Central"/>
</dbReference>
<evidence type="ECO:0000256" key="1">
    <source>
        <dbReference type="ARBA" id="ARBA00022527"/>
    </source>
</evidence>
<dbReference type="Gramene" id="PNW86993">
    <property type="protein sequence ID" value="PNW86993"/>
    <property type="gene ID" value="CHLRE_02g104450v5"/>
</dbReference>
<proteinExistence type="predicted"/>
<feature type="compositionally biased region" description="Basic and acidic residues" evidence="7">
    <location>
        <begin position="32"/>
        <end position="43"/>
    </location>
</feature>
<dbReference type="PANTHER" id="PTHR44329:SF214">
    <property type="entry name" value="PROTEIN KINASE DOMAIN-CONTAINING PROTEIN"/>
    <property type="match status" value="1"/>
</dbReference>
<dbReference type="InterPro" id="IPR017441">
    <property type="entry name" value="Protein_kinase_ATP_BS"/>
</dbReference>
<dbReference type="Gene3D" id="3.30.200.20">
    <property type="entry name" value="Phosphorylase Kinase, domain 1"/>
    <property type="match status" value="1"/>
</dbReference>
<keyword evidence="10" id="KW-1185">Reference proteome</keyword>
<keyword evidence="1" id="KW-0723">Serine/threonine-protein kinase</keyword>
<dbReference type="PRINTS" id="PR00109">
    <property type="entry name" value="TYRKINASE"/>
</dbReference>
<feature type="region of interest" description="Disordered" evidence="7">
    <location>
        <begin position="13"/>
        <end position="81"/>
    </location>
</feature>
<dbReference type="STRING" id="3055.A0A2K3E2K0"/>
<dbReference type="PROSITE" id="PS00108">
    <property type="entry name" value="PROTEIN_KINASE_ST"/>
    <property type="match status" value="1"/>
</dbReference>
<evidence type="ECO:0000256" key="7">
    <source>
        <dbReference type="SAM" id="MobiDB-lite"/>
    </source>
</evidence>
<dbReference type="EMBL" id="CM008963">
    <property type="protein sequence ID" value="PNW86993.1"/>
    <property type="molecule type" value="Genomic_DNA"/>
</dbReference>
<dbReference type="RefSeq" id="XP_042927408.1">
    <property type="nucleotide sequence ID" value="XM_043059774.1"/>
</dbReference>
<evidence type="ECO:0000256" key="5">
    <source>
        <dbReference type="ARBA" id="ARBA00022840"/>
    </source>
</evidence>
<dbReference type="InterPro" id="IPR000719">
    <property type="entry name" value="Prot_kinase_dom"/>
</dbReference>
<organism evidence="9 10">
    <name type="scientific">Chlamydomonas reinhardtii</name>
    <name type="common">Chlamydomonas smithii</name>
    <dbReference type="NCBI Taxonomy" id="3055"/>
    <lineage>
        <taxon>Eukaryota</taxon>
        <taxon>Viridiplantae</taxon>
        <taxon>Chlorophyta</taxon>
        <taxon>core chlorophytes</taxon>
        <taxon>Chlorophyceae</taxon>
        <taxon>CS clade</taxon>
        <taxon>Chlamydomonadales</taxon>
        <taxon>Chlamydomonadaceae</taxon>
        <taxon>Chlamydomonas</taxon>
    </lineage>
</organism>
<keyword evidence="5 6" id="KW-0067">ATP-binding</keyword>
<dbReference type="AlphaFoldDB" id="A0A2K3E2K0"/>
<dbReference type="SMART" id="SM00220">
    <property type="entry name" value="S_TKc"/>
    <property type="match status" value="1"/>
</dbReference>
<keyword evidence="3 6" id="KW-0547">Nucleotide-binding</keyword>
<dbReference type="GO" id="GO:0004674">
    <property type="term" value="F:protein serine/threonine kinase activity"/>
    <property type="evidence" value="ECO:0000318"/>
    <property type="project" value="GO_Central"/>
</dbReference>
<dbReference type="KEGG" id="cre:CHLRE_02g104450v5"/>
<dbReference type="PROSITE" id="PS50011">
    <property type="entry name" value="PROTEIN_KINASE_DOM"/>
    <property type="match status" value="1"/>
</dbReference>
<dbReference type="GeneID" id="5725320"/>
<dbReference type="InParanoid" id="A0A2K3E2K0"/>
<reference evidence="9 10" key="1">
    <citation type="journal article" date="2007" name="Science">
        <title>The Chlamydomonas genome reveals the evolution of key animal and plant functions.</title>
        <authorList>
            <person name="Merchant S.S."/>
            <person name="Prochnik S.E."/>
            <person name="Vallon O."/>
            <person name="Harris E.H."/>
            <person name="Karpowicz S.J."/>
            <person name="Witman G.B."/>
            <person name="Terry A."/>
            <person name="Salamov A."/>
            <person name="Fritz-Laylin L.K."/>
            <person name="Marechal-Drouard L."/>
            <person name="Marshall W.F."/>
            <person name="Qu L.H."/>
            <person name="Nelson D.R."/>
            <person name="Sanderfoot A.A."/>
            <person name="Spalding M.H."/>
            <person name="Kapitonov V.V."/>
            <person name="Ren Q."/>
            <person name="Ferris P."/>
            <person name="Lindquist E."/>
            <person name="Shapiro H."/>
            <person name="Lucas S.M."/>
            <person name="Grimwood J."/>
            <person name="Schmutz J."/>
            <person name="Cardol P."/>
            <person name="Cerutti H."/>
            <person name="Chanfreau G."/>
            <person name="Chen C.L."/>
            <person name="Cognat V."/>
            <person name="Croft M.T."/>
            <person name="Dent R."/>
            <person name="Dutcher S."/>
            <person name="Fernandez E."/>
            <person name="Fukuzawa H."/>
            <person name="Gonzalez-Ballester D."/>
            <person name="Gonzalez-Halphen D."/>
            <person name="Hallmann A."/>
            <person name="Hanikenne M."/>
            <person name="Hippler M."/>
            <person name="Inwood W."/>
            <person name="Jabbari K."/>
            <person name="Kalanon M."/>
            <person name="Kuras R."/>
            <person name="Lefebvre P.A."/>
            <person name="Lemaire S.D."/>
            <person name="Lobanov A.V."/>
            <person name="Lohr M."/>
            <person name="Manuell A."/>
            <person name="Meier I."/>
            <person name="Mets L."/>
            <person name="Mittag M."/>
            <person name="Mittelmeier T."/>
            <person name="Moroney J.V."/>
            <person name="Moseley J."/>
            <person name="Napoli C."/>
            <person name="Nedelcu A.M."/>
            <person name="Niyogi K."/>
            <person name="Novoselov S.V."/>
            <person name="Paulsen I.T."/>
            <person name="Pazour G."/>
            <person name="Purton S."/>
            <person name="Ral J.P."/>
            <person name="Riano-Pachon D.M."/>
            <person name="Riekhof W."/>
            <person name="Rymarquis L."/>
            <person name="Schroda M."/>
            <person name="Stern D."/>
            <person name="Umen J."/>
            <person name="Willows R."/>
            <person name="Wilson N."/>
            <person name="Zimmer S.L."/>
            <person name="Allmer J."/>
            <person name="Balk J."/>
            <person name="Bisova K."/>
            <person name="Chen C.J."/>
            <person name="Elias M."/>
            <person name="Gendler K."/>
            <person name="Hauser C."/>
            <person name="Lamb M.R."/>
            <person name="Ledford H."/>
            <person name="Long J.C."/>
            <person name="Minagawa J."/>
            <person name="Page M.D."/>
            <person name="Pan J."/>
            <person name="Pootakham W."/>
            <person name="Roje S."/>
            <person name="Rose A."/>
            <person name="Stahlberg E."/>
            <person name="Terauchi A.M."/>
            <person name="Yang P."/>
            <person name="Ball S."/>
            <person name="Bowler C."/>
            <person name="Dieckmann C.L."/>
            <person name="Gladyshev V.N."/>
            <person name="Green P."/>
            <person name="Jorgensen R."/>
            <person name="Mayfield S."/>
            <person name="Mueller-Roeber B."/>
            <person name="Rajamani S."/>
            <person name="Sayre R.T."/>
            <person name="Brokstein P."/>
            <person name="Dubchak I."/>
            <person name="Goodstein D."/>
            <person name="Hornick L."/>
            <person name="Huang Y.W."/>
            <person name="Jhaveri J."/>
            <person name="Luo Y."/>
            <person name="Martinez D."/>
            <person name="Ngau W.C."/>
            <person name="Otillar B."/>
            <person name="Poliakov A."/>
            <person name="Porter A."/>
            <person name="Szajkowski L."/>
            <person name="Werner G."/>
            <person name="Zhou K."/>
            <person name="Grigoriev I.V."/>
            <person name="Rokhsar D.S."/>
            <person name="Grossman A.R."/>
        </authorList>
    </citation>
    <scope>NUCLEOTIDE SEQUENCE [LARGE SCALE GENOMIC DNA]</scope>
    <source>
        <strain evidence="10">CC-503</strain>
    </source>
</reference>
<evidence type="ECO:0000313" key="9">
    <source>
        <dbReference type="EMBL" id="PNW86993.1"/>
    </source>
</evidence>
<feature type="compositionally biased region" description="Low complexity" evidence="7">
    <location>
        <begin position="14"/>
        <end position="31"/>
    </location>
</feature>
<accession>A0A2K3E2K0</accession>
<evidence type="ECO:0000259" key="8">
    <source>
        <dbReference type="PROSITE" id="PS50011"/>
    </source>
</evidence>
<keyword evidence="2" id="KW-0808">Transferase</keyword>
<dbReference type="Gene3D" id="1.10.510.10">
    <property type="entry name" value="Transferase(Phosphotransferase) domain 1"/>
    <property type="match status" value="1"/>
</dbReference>
<dbReference type="ExpressionAtlas" id="A0A2K3E2K0">
    <property type="expression patterns" value="baseline and differential"/>
</dbReference>
<dbReference type="PANTHER" id="PTHR44329">
    <property type="entry name" value="SERINE/THREONINE-PROTEIN KINASE TNNI3K-RELATED"/>
    <property type="match status" value="1"/>
</dbReference>
<dbReference type="InterPro" id="IPR001245">
    <property type="entry name" value="Ser-Thr/Tyr_kinase_cat_dom"/>
</dbReference>
<keyword evidence="4" id="KW-0418">Kinase</keyword>
<dbReference type="Proteomes" id="UP000006906">
    <property type="component" value="Chromosome 2"/>
</dbReference>
<feature type="binding site" evidence="6">
    <location>
        <position position="168"/>
    </location>
    <ligand>
        <name>ATP</name>
        <dbReference type="ChEBI" id="CHEBI:30616"/>
    </ligand>
</feature>
<dbReference type="InterPro" id="IPR008271">
    <property type="entry name" value="Ser/Thr_kinase_AS"/>
</dbReference>
<name>A0A2K3E2K0_CHLRE</name>
<dbReference type="OrthoDB" id="538772at2759"/>
<dbReference type="InterPro" id="IPR051681">
    <property type="entry name" value="Ser/Thr_Kinases-Pseudokinases"/>
</dbReference>
<evidence type="ECO:0000256" key="3">
    <source>
        <dbReference type="ARBA" id="ARBA00022741"/>
    </source>
</evidence>
<dbReference type="GO" id="GO:0005524">
    <property type="term" value="F:ATP binding"/>
    <property type="evidence" value="ECO:0007669"/>
    <property type="project" value="UniProtKB-UniRule"/>
</dbReference>
<sequence length="611" mass="63366">MGAVLSCCGEGTIGASHGSHGSFSAALGEQPGEQRQEQRDDATRASVHGANPPSSIRPRPSVASNPGKGAEGPPRDGKAVVDSCARVSSDAMLETGGDIFTTTTSNIRLNGTSTNMLLSNGTVTTVTNIMVEDVEEITTCVQLTGFLGQGGFASVYRGVYQASEVAVKLAMAARHSDPDTYCREAMLAQQLRHPHVVATYLARGAKVTPELVERFNAAPPFHPYHPHGGVGGLPAAAAAAAAAATATATDAATAAAAVAQQHEYASGSNSASSQLPAAAAAAAGAAASGVAPGCGAPAGTPHTASSRASAGLVTLPNFSSTQSEDAMGNPRVAGLHTRQLQQVAALGWGQALFKLGAVPDHTLMVIVQELCESGSLSQAVKAGVFRPQPGRTSQLAARRMLVRTVTEICRGMLHLHTANILHGDLKPANVLLARSRKDRRGFVAKIADFGLSRVLRSDTSHALSDSIGTVTYASPETINGIRAKSCDVWAFGVMLWELVAEKRAYYWLMPAQIMCGVAFNGLRPTWPREVWPELCDIGERCLSTEPAARPGFAQLEEELVALEEAMREESRQQSYERRMAAASAAAAAASSDGAAAAVVAATATAATPCVP</sequence>
<evidence type="ECO:0000256" key="6">
    <source>
        <dbReference type="PROSITE-ProRule" id="PRU10141"/>
    </source>
</evidence>